<evidence type="ECO:0000313" key="1">
    <source>
        <dbReference type="EMBL" id="CAG8829406.1"/>
    </source>
</evidence>
<proteinExistence type="predicted"/>
<accession>A0ACA9S9I8</accession>
<sequence>ENVVTQNARPTETKLSRQARTRKNKKLRRDQKQAKMLHELDVDISLLIDDIVFDPSQHRIQSATRKISANNNIYYLEREWTSIPSALQIGETDVSIERSSPNTTNKQLWVAFSQWLGLKGQDGLLKESTYDSTSGCYGKNSATAFNTRREKARLIISAHHNLQSISELVQFKHIAEPECITDL</sequence>
<dbReference type="Proteomes" id="UP000789920">
    <property type="component" value="Unassembled WGS sequence"/>
</dbReference>
<evidence type="ECO:0000313" key="2">
    <source>
        <dbReference type="Proteomes" id="UP000789920"/>
    </source>
</evidence>
<gene>
    <name evidence="1" type="ORF">RPERSI_LOCUS27497</name>
</gene>
<feature type="non-terminal residue" evidence="1">
    <location>
        <position position="183"/>
    </location>
</feature>
<reference evidence="1" key="1">
    <citation type="submission" date="2021-06" db="EMBL/GenBank/DDBJ databases">
        <authorList>
            <person name="Kallberg Y."/>
            <person name="Tangrot J."/>
            <person name="Rosling A."/>
        </authorList>
    </citation>
    <scope>NUCLEOTIDE SEQUENCE</scope>
    <source>
        <strain evidence="1">MA461A</strain>
    </source>
</reference>
<dbReference type="EMBL" id="CAJVQC010097171">
    <property type="protein sequence ID" value="CAG8829406.1"/>
    <property type="molecule type" value="Genomic_DNA"/>
</dbReference>
<organism evidence="1 2">
    <name type="scientific">Racocetra persica</name>
    <dbReference type="NCBI Taxonomy" id="160502"/>
    <lineage>
        <taxon>Eukaryota</taxon>
        <taxon>Fungi</taxon>
        <taxon>Fungi incertae sedis</taxon>
        <taxon>Mucoromycota</taxon>
        <taxon>Glomeromycotina</taxon>
        <taxon>Glomeromycetes</taxon>
        <taxon>Diversisporales</taxon>
        <taxon>Gigasporaceae</taxon>
        <taxon>Racocetra</taxon>
    </lineage>
</organism>
<comment type="caution">
    <text evidence="1">The sequence shown here is derived from an EMBL/GenBank/DDBJ whole genome shotgun (WGS) entry which is preliminary data.</text>
</comment>
<keyword evidence="2" id="KW-1185">Reference proteome</keyword>
<feature type="non-terminal residue" evidence="1">
    <location>
        <position position="1"/>
    </location>
</feature>
<protein>
    <submittedName>
        <fullName evidence="1">21123_t:CDS:1</fullName>
    </submittedName>
</protein>
<name>A0ACA9S9I8_9GLOM</name>